<dbReference type="Pfam" id="PF13350">
    <property type="entry name" value="Y_phosphatase3"/>
    <property type="match status" value="1"/>
</dbReference>
<protein>
    <recommendedName>
        <fullName evidence="2">S-adenosyl-l-methionine hydroxide adenosyltransferase C-terminal domain-containing protein</fullName>
    </recommendedName>
</protein>
<dbReference type="InterPro" id="IPR029021">
    <property type="entry name" value="Prot-tyrosine_phosphatase-like"/>
</dbReference>
<dbReference type="InterPro" id="IPR046470">
    <property type="entry name" value="SAM_HAT_C"/>
</dbReference>
<evidence type="ECO:0000313" key="3">
    <source>
        <dbReference type="EMBL" id="EEV21449.1"/>
    </source>
</evidence>
<feature type="domain" description="S-adenosyl-l-methionine hydroxide adenosyltransferase C-terminal" evidence="2">
    <location>
        <begin position="45"/>
        <end position="131"/>
    </location>
</feature>
<dbReference type="eggNOG" id="COG2365">
    <property type="taxonomic scope" value="Bacteria"/>
</dbReference>
<gene>
    <name evidence="3" type="ORF">TREVI0001_0647</name>
</gene>
<feature type="chain" id="PRO_5002990853" description="S-adenosyl-l-methionine hydroxide adenosyltransferase C-terminal domain-containing protein" evidence="1">
    <location>
        <begin position="29"/>
        <end position="372"/>
    </location>
</feature>
<dbReference type="STRING" id="596324.TREVI0001_0647"/>
<dbReference type="Proteomes" id="UP000004509">
    <property type="component" value="Unassembled WGS sequence"/>
</dbReference>
<dbReference type="EMBL" id="ACYH01000011">
    <property type="protein sequence ID" value="EEV21449.1"/>
    <property type="molecule type" value="Genomic_DNA"/>
</dbReference>
<dbReference type="Gene3D" id="2.40.30.90">
    <property type="entry name" value="Bacterial fluorinating enzyme like"/>
    <property type="match status" value="1"/>
</dbReference>
<feature type="signal peptide" evidence="1">
    <location>
        <begin position="1"/>
        <end position="28"/>
    </location>
</feature>
<dbReference type="InterPro" id="IPR026893">
    <property type="entry name" value="Tyr/Ser_Pase_IphP-type"/>
</dbReference>
<dbReference type="Gene3D" id="3.90.190.10">
    <property type="entry name" value="Protein tyrosine phosphatase superfamily"/>
    <property type="match status" value="1"/>
</dbReference>
<comment type="caution">
    <text evidence="3">The sequence shown here is derived from an EMBL/GenBank/DDBJ whole genome shotgun (WGS) entry which is preliminary data.</text>
</comment>
<dbReference type="Pfam" id="PF20257">
    <property type="entry name" value="SAM_HAT_C"/>
    <property type="match status" value="1"/>
</dbReference>
<dbReference type="eggNOG" id="COG1912">
    <property type="taxonomic scope" value="Bacteria"/>
</dbReference>
<dbReference type="AlphaFoldDB" id="C8PMN2"/>
<dbReference type="InterPro" id="IPR023227">
    <property type="entry name" value="SAM_OH_AdoTrfase_C_sf"/>
</dbReference>
<proteinExistence type="predicted"/>
<organism evidence="3 4">
    <name type="scientific">Treponema vincentii ATCC 35580</name>
    <dbReference type="NCBI Taxonomy" id="596324"/>
    <lineage>
        <taxon>Bacteria</taxon>
        <taxon>Pseudomonadati</taxon>
        <taxon>Spirochaetota</taxon>
        <taxon>Spirochaetia</taxon>
        <taxon>Spirochaetales</taxon>
        <taxon>Treponemataceae</taxon>
        <taxon>Treponema</taxon>
    </lineage>
</organism>
<keyword evidence="1" id="KW-0732">Signal</keyword>
<dbReference type="SUPFAM" id="SSF52799">
    <property type="entry name" value="(Phosphotyrosine protein) phosphatases II"/>
    <property type="match status" value="1"/>
</dbReference>
<evidence type="ECO:0000256" key="1">
    <source>
        <dbReference type="SAM" id="SignalP"/>
    </source>
</evidence>
<name>C8PMN2_9SPIR</name>
<reference evidence="3 4" key="1">
    <citation type="submission" date="2009-07" db="EMBL/GenBank/DDBJ databases">
        <authorList>
            <person name="Madupu R."/>
            <person name="Sebastian Y."/>
            <person name="Durkin A.S."/>
            <person name="Torralba M."/>
            <person name="Methe B."/>
            <person name="Sutton G.G."/>
            <person name="Strausberg R.L."/>
            <person name="Nelson K.E."/>
        </authorList>
    </citation>
    <scope>NUCLEOTIDE SEQUENCE [LARGE SCALE GENOMIC DNA]</scope>
    <source>
        <strain evidence="3 4">ATCC 35580</strain>
    </source>
</reference>
<evidence type="ECO:0000313" key="4">
    <source>
        <dbReference type="Proteomes" id="UP000004509"/>
    </source>
</evidence>
<dbReference type="SUPFAM" id="SSF101852">
    <property type="entry name" value="Bacterial fluorinating enzyme, C-terminal domain"/>
    <property type="match status" value="1"/>
</dbReference>
<dbReference type="GO" id="GO:0004721">
    <property type="term" value="F:phosphoprotein phosphatase activity"/>
    <property type="evidence" value="ECO:0007669"/>
    <property type="project" value="InterPro"/>
</dbReference>
<evidence type="ECO:0000259" key="2">
    <source>
        <dbReference type="Pfam" id="PF20257"/>
    </source>
</evidence>
<sequence length="372" mass="40670">MEVFMIHKRFMHLSVALLFSLSVLMSCATTDKARTQEPVYEPLQGTVSSVDKYGNLTTDITEAALKGKGYELGDVLLAKLGDKTVTAPFVDTYSDVNRGDYLIRISHGFTAIAMSYDNCSGKTGAVEGTSVTLSLSKKGAYLQEYEMRHLVKSEKREDYASDAVFANFRAIQAGSIAANRLYRGCNPVLDDARAPYAAKLVEEAKIATVINLADSAESMAAHLAAAPYYEQLVKDGQVITLNMGIDFNDPAFIGKLKDGLIFMGQHEGPFYVHCNEGKDRAGMVAAVLEALMGATVQQVSDDYMVSYMNYFDVKKTDARYPVIAKIITDMFVKMNGGKAITDANLKSVAENYLTKTVGLTAQQINALKQKLQ</sequence>
<accession>C8PMN2</accession>